<keyword evidence="1" id="KW-0472">Membrane</keyword>
<keyword evidence="1" id="KW-0812">Transmembrane</keyword>
<evidence type="ECO:0000313" key="3">
    <source>
        <dbReference type="Proteomes" id="UP000297245"/>
    </source>
</evidence>
<name>A0A4S8KSW7_DENBC</name>
<sequence>MTSDRAHQGLAFVEIIAGTVLTVNKTTAQDINSLPTLGGNYLTFENDAIILYLAVTLFTNLVITFMIAGRIWWIGHQISKFLPSRKFNLARQTMAICLESGIMYPLVIFAALVLTSQPVKRDTWPTELVMFGILIQAMGIAPTFIIVRVALGISIESVQDTIANEENGQRDQVVLSTWQANHNIDEPVQRPEERSVV</sequence>
<dbReference type="AlphaFoldDB" id="A0A4S8KSW7"/>
<feature type="transmembrane region" description="Helical" evidence="1">
    <location>
        <begin position="49"/>
        <end position="73"/>
    </location>
</feature>
<dbReference type="EMBL" id="ML180117">
    <property type="protein sequence ID" value="THU78869.1"/>
    <property type="molecule type" value="Genomic_DNA"/>
</dbReference>
<protein>
    <submittedName>
        <fullName evidence="2">Uncharacterized protein</fullName>
    </submittedName>
</protein>
<evidence type="ECO:0000256" key="1">
    <source>
        <dbReference type="SAM" id="Phobius"/>
    </source>
</evidence>
<feature type="transmembrane region" description="Helical" evidence="1">
    <location>
        <begin position="94"/>
        <end position="116"/>
    </location>
</feature>
<dbReference type="OrthoDB" id="3354175at2759"/>
<gene>
    <name evidence="2" type="ORF">K435DRAFT_876162</name>
</gene>
<dbReference type="Proteomes" id="UP000297245">
    <property type="component" value="Unassembled WGS sequence"/>
</dbReference>
<organism evidence="2 3">
    <name type="scientific">Dendrothele bispora (strain CBS 962.96)</name>
    <dbReference type="NCBI Taxonomy" id="1314807"/>
    <lineage>
        <taxon>Eukaryota</taxon>
        <taxon>Fungi</taxon>
        <taxon>Dikarya</taxon>
        <taxon>Basidiomycota</taxon>
        <taxon>Agaricomycotina</taxon>
        <taxon>Agaricomycetes</taxon>
        <taxon>Agaricomycetidae</taxon>
        <taxon>Agaricales</taxon>
        <taxon>Agaricales incertae sedis</taxon>
        <taxon>Dendrothele</taxon>
    </lineage>
</organism>
<proteinExistence type="predicted"/>
<feature type="transmembrane region" description="Helical" evidence="1">
    <location>
        <begin position="128"/>
        <end position="151"/>
    </location>
</feature>
<keyword evidence="1" id="KW-1133">Transmembrane helix</keyword>
<keyword evidence="3" id="KW-1185">Reference proteome</keyword>
<reference evidence="2 3" key="1">
    <citation type="journal article" date="2019" name="Nat. Ecol. Evol.">
        <title>Megaphylogeny resolves global patterns of mushroom evolution.</title>
        <authorList>
            <person name="Varga T."/>
            <person name="Krizsan K."/>
            <person name="Foldi C."/>
            <person name="Dima B."/>
            <person name="Sanchez-Garcia M."/>
            <person name="Sanchez-Ramirez S."/>
            <person name="Szollosi G.J."/>
            <person name="Szarkandi J.G."/>
            <person name="Papp V."/>
            <person name="Albert L."/>
            <person name="Andreopoulos W."/>
            <person name="Angelini C."/>
            <person name="Antonin V."/>
            <person name="Barry K.W."/>
            <person name="Bougher N.L."/>
            <person name="Buchanan P."/>
            <person name="Buyck B."/>
            <person name="Bense V."/>
            <person name="Catcheside P."/>
            <person name="Chovatia M."/>
            <person name="Cooper J."/>
            <person name="Damon W."/>
            <person name="Desjardin D."/>
            <person name="Finy P."/>
            <person name="Geml J."/>
            <person name="Haridas S."/>
            <person name="Hughes K."/>
            <person name="Justo A."/>
            <person name="Karasinski D."/>
            <person name="Kautmanova I."/>
            <person name="Kiss B."/>
            <person name="Kocsube S."/>
            <person name="Kotiranta H."/>
            <person name="LaButti K.M."/>
            <person name="Lechner B.E."/>
            <person name="Liimatainen K."/>
            <person name="Lipzen A."/>
            <person name="Lukacs Z."/>
            <person name="Mihaltcheva S."/>
            <person name="Morgado L.N."/>
            <person name="Niskanen T."/>
            <person name="Noordeloos M.E."/>
            <person name="Ohm R.A."/>
            <person name="Ortiz-Santana B."/>
            <person name="Ovrebo C."/>
            <person name="Racz N."/>
            <person name="Riley R."/>
            <person name="Savchenko A."/>
            <person name="Shiryaev A."/>
            <person name="Soop K."/>
            <person name="Spirin V."/>
            <person name="Szebenyi C."/>
            <person name="Tomsovsky M."/>
            <person name="Tulloss R.E."/>
            <person name="Uehling J."/>
            <person name="Grigoriev I.V."/>
            <person name="Vagvolgyi C."/>
            <person name="Papp T."/>
            <person name="Martin F.M."/>
            <person name="Miettinen O."/>
            <person name="Hibbett D.S."/>
            <person name="Nagy L.G."/>
        </authorList>
    </citation>
    <scope>NUCLEOTIDE SEQUENCE [LARGE SCALE GENOMIC DNA]</scope>
    <source>
        <strain evidence="2 3">CBS 962.96</strain>
    </source>
</reference>
<accession>A0A4S8KSW7</accession>
<evidence type="ECO:0000313" key="2">
    <source>
        <dbReference type="EMBL" id="THU78869.1"/>
    </source>
</evidence>